<gene>
    <name evidence="3" type="ORF">H072_1556</name>
</gene>
<keyword evidence="2" id="KW-0732">Signal</keyword>
<reference evidence="3 4" key="1">
    <citation type="journal article" date="2013" name="PLoS Genet.">
        <title>Genomic mechanisms accounting for the adaptation to parasitism in nematode-trapping fungi.</title>
        <authorList>
            <person name="Meerupati T."/>
            <person name="Andersson K.M."/>
            <person name="Friman E."/>
            <person name="Kumar D."/>
            <person name="Tunlid A."/>
            <person name="Ahren D."/>
        </authorList>
    </citation>
    <scope>NUCLEOTIDE SEQUENCE [LARGE SCALE GENOMIC DNA]</scope>
    <source>
        <strain evidence="3 4">CBS 200.50</strain>
    </source>
</reference>
<sequence>MKFATYLSAVFTALFTLLAFAQAAPAPQGGGPGGPPGGGPGQSGNVKLYNWRYWNGQFNGNIWTRNFGPDPRRGRVEVWAGQGNRWDRLQANYYGPANNGYSWWSFNGQSRNARQFYVRYEVNRQSFQDPPNGYYFINGQQSGNQGPPSHNGPPPPPWHNGPNDKETKQDA</sequence>
<keyword evidence="4" id="KW-1185">Reference proteome</keyword>
<feature type="compositionally biased region" description="Pro residues" evidence="1">
    <location>
        <begin position="150"/>
        <end position="159"/>
    </location>
</feature>
<feature type="region of interest" description="Disordered" evidence="1">
    <location>
        <begin position="131"/>
        <end position="171"/>
    </location>
</feature>
<dbReference type="InterPro" id="IPR038175">
    <property type="entry name" value="CBM21_dom_sf"/>
</dbReference>
<dbReference type="Proteomes" id="UP000015100">
    <property type="component" value="Unassembled WGS sequence"/>
</dbReference>
<accession>S8BY90</accession>
<dbReference type="AlphaFoldDB" id="S8BY90"/>
<name>S8BY90_DACHA</name>
<evidence type="ECO:0000256" key="2">
    <source>
        <dbReference type="SAM" id="SignalP"/>
    </source>
</evidence>
<dbReference type="OrthoDB" id="5427281at2759"/>
<feature type="chain" id="PRO_5004561685" description="GH16 domain-containing protein" evidence="2">
    <location>
        <begin position="24"/>
        <end position="171"/>
    </location>
</feature>
<organism evidence="3 4">
    <name type="scientific">Dactylellina haptotyla (strain CBS 200.50)</name>
    <name type="common">Nematode-trapping fungus</name>
    <name type="synonym">Monacrosporium haptotylum</name>
    <dbReference type="NCBI Taxonomy" id="1284197"/>
    <lineage>
        <taxon>Eukaryota</taxon>
        <taxon>Fungi</taxon>
        <taxon>Dikarya</taxon>
        <taxon>Ascomycota</taxon>
        <taxon>Pezizomycotina</taxon>
        <taxon>Orbiliomycetes</taxon>
        <taxon>Orbiliales</taxon>
        <taxon>Orbiliaceae</taxon>
        <taxon>Dactylellina</taxon>
    </lineage>
</organism>
<protein>
    <recommendedName>
        <fullName evidence="5">GH16 domain-containing protein</fullName>
    </recommendedName>
</protein>
<evidence type="ECO:0000313" key="4">
    <source>
        <dbReference type="Proteomes" id="UP000015100"/>
    </source>
</evidence>
<feature type="signal peptide" evidence="2">
    <location>
        <begin position="1"/>
        <end position="23"/>
    </location>
</feature>
<evidence type="ECO:0000313" key="3">
    <source>
        <dbReference type="EMBL" id="EPS44453.1"/>
    </source>
</evidence>
<proteinExistence type="predicted"/>
<evidence type="ECO:0008006" key="5">
    <source>
        <dbReference type="Google" id="ProtNLM"/>
    </source>
</evidence>
<reference evidence="4" key="2">
    <citation type="submission" date="2013-04" db="EMBL/GenBank/DDBJ databases">
        <title>Genomic mechanisms accounting for the adaptation to parasitism in nematode-trapping fungi.</title>
        <authorList>
            <person name="Ahren D.G."/>
        </authorList>
    </citation>
    <scope>NUCLEOTIDE SEQUENCE [LARGE SCALE GENOMIC DNA]</scope>
    <source>
        <strain evidence="4">CBS 200.50</strain>
    </source>
</reference>
<evidence type="ECO:0000256" key="1">
    <source>
        <dbReference type="SAM" id="MobiDB-lite"/>
    </source>
</evidence>
<dbReference type="EMBL" id="AQGS01000046">
    <property type="protein sequence ID" value="EPS44453.1"/>
    <property type="molecule type" value="Genomic_DNA"/>
</dbReference>
<comment type="caution">
    <text evidence="3">The sequence shown here is derived from an EMBL/GenBank/DDBJ whole genome shotgun (WGS) entry which is preliminary data.</text>
</comment>
<dbReference type="STRING" id="1284197.S8BY90"/>
<feature type="compositionally biased region" description="Basic and acidic residues" evidence="1">
    <location>
        <begin position="162"/>
        <end position="171"/>
    </location>
</feature>
<dbReference type="HOGENOM" id="CLU_1562829_0_0_1"/>
<dbReference type="Gene3D" id="2.60.40.2440">
    <property type="entry name" value="Carbohydrate binding type-21 domain"/>
    <property type="match status" value="1"/>
</dbReference>